<feature type="region of interest" description="Disordered" evidence="1">
    <location>
        <begin position="152"/>
        <end position="177"/>
    </location>
</feature>
<reference evidence="4" key="1">
    <citation type="submission" date="2016-10" db="EMBL/GenBank/DDBJ databases">
        <authorList>
            <person name="Varghese N."/>
            <person name="Submissions S."/>
        </authorList>
    </citation>
    <scope>NUCLEOTIDE SEQUENCE [LARGE SCALE GENOMIC DNA]</scope>
    <source>
        <strain evidence="4">DSM 44796</strain>
    </source>
</reference>
<evidence type="ECO:0000313" key="4">
    <source>
        <dbReference type="Proteomes" id="UP000199682"/>
    </source>
</evidence>
<dbReference type="RefSeq" id="WP_090006903.1">
    <property type="nucleotide sequence ID" value="NZ_FNET01000007.1"/>
</dbReference>
<proteinExistence type="predicted"/>
<keyword evidence="2" id="KW-0732">Signal</keyword>
<accession>A0A1G9EJM7</accession>
<evidence type="ECO:0008006" key="5">
    <source>
        <dbReference type="Google" id="ProtNLM"/>
    </source>
</evidence>
<gene>
    <name evidence="3" type="ORF">SAMN04488074_10772</name>
</gene>
<sequence>MRTITRLALAAAAVGVVAAGGVFAAQANEQAAADEQPSLVEDFKYPDAARILAEDNVNLISGDGHILYVPCADQPVNGVGTIEIWSSDLSVGGHDNGQVCLKVVGTTGYITLSIPHVFEIRGDGHGSAQGHAGIAEVTPVSGGAVKTVPLKPNGSQQVGITQPGGSPETLVRLEIKP</sequence>
<evidence type="ECO:0000256" key="1">
    <source>
        <dbReference type="SAM" id="MobiDB-lite"/>
    </source>
</evidence>
<evidence type="ECO:0000313" key="3">
    <source>
        <dbReference type="EMBL" id="SDK76235.1"/>
    </source>
</evidence>
<feature type="compositionally biased region" description="Polar residues" evidence="1">
    <location>
        <begin position="153"/>
        <end position="164"/>
    </location>
</feature>
<organism evidence="3 4">
    <name type="scientific">Lentzea albidocapillata subsp. violacea</name>
    <dbReference type="NCBI Taxonomy" id="128104"/>
    <lineage>
        <taxon>Bacteria</taxon>
        <taxon>Bacillati</taxon>
        <taxon>Actinomycetota</taxon>
        <taxon>Actinomycetes</taxon>
        <taxon>Pseudonocardiales</taxon>
        <taxon>Pseudonocardiaceae</taxon>
        <taxon>Lentzea</taxon>
    </lineage>
</organism>
<dbReference type="EMBL" id="FNET01000007">
    <property type="protein sequence ID" value="SDK76235.1"/>
    <property type="molecule type" value="Genomic_DNA"/>
</dbReference>
<feature type="chain" id="PRO_5011466909" description="Secreted protein" evidence="2">
    <location>
        <begin position="25"/>
        <end position="177"/>
    </location>
</feature>
<dbReference type="Proteomes" id="UP000199682">
    <property type="component" value="Unassembled WGS sequence"/>
</dbReference>
<evidence type="ECO:0000256" key="2">
    <source>
        <dbReference type="SAM" id="SignalP"/>
    </source>
</evidence>
<feature type="signal peptide" evidence="2">
    <location>
        <begin position="1"/>
        <end position="24"/>
    </location>
</feature>
<name>A0A1G9EJM7_9PSEU</name>
<protein>
    <recommendedName>
        <fullName evidence="5">Secreted protein</fullName>
    </recommendedName>
</protein>
<dbReference type="AlphaFoldDB" id="A0A1G9EJM7"/>